<keyword evidence="1" id="KW-0521">NADP</keyword>
<accession>W9XKW2</accession>
<dbReference type="FunFam" id="3.20.20.100:FF:000004">
    <property type="entry name" value="Oxidoreductase, aldo/keto reductase"/>
    <property type="match status" value="1"/>
</dbReference>
<protein>
    <submittedName>
        <fullName evidence="5">Alcohol dehydrogenase</fullName>
    </submittedName>
</protein>
<dbReference type="STRING" id="1182542.W9XKW2"/>
<dbReference type="CDD" id="cd19079">
    <property type="entry name" value="AKR_EcYajO-like"/>
    <property type="match status" value="1"/>
</dbReference>
<evidence type="ECO:0000256" key="2">
    <source>
        <dbReference type="ARBA" id="ARBA00023002"/>
    </source>
</evidence>
<evidence type="ECO:0000313" key="5">
    <source>
        <dbReference type="EMBL" id="EXJ77616.1"/>
    </source>
</evidence>
<dbReference type="Gene3D" id="3.20.20.100">
    <property type="entry name" value="NADP-dependent oxidoreductase domain"/>
    <property type="match status" value="1"/>
</dbReference>
<evidence type="ECO:0000259" key="4">
    <source>
        <dbReference type="Pfam" id="PF00248"/>
    </source>
</evidence>
<keyword evidence="6" id="KW-1185">Reference proteome</keyword>
<dbReference type="PANTHER" id="PTHR43364:SF9">
    <property type="entry name" value="OXIDOREDUCTASE"/>
    <property type="match status" value="1"/>
</dbReference>
<dbReference type="InterPro" id="IPR023210">
    <property type="entry name" value="NADP_OxRdtase_dom"/>
</dbReference>
<evidence type="ECO:0000256" key="1">
    <source>
        <dbReference type="ARBA" id="ARBA00022857"/>
    </source>
</evidence>
<dbReference type="GO" id="GO:0005829">
    <property type="term" value="C:cytosol"/>
    <property type="evidence" value="ECO:0007669"/>
    <property type="project" value="UniProtKB-ARBA"/>
</dbReference>
<dbReference type="InterPro" id="IPR036812">
    <property type="entry name" value="NAD(P)_OxRdtase_dom_sf"/>
</dbReference>
<dbReference type="PANTHER" id="PTHR43364">
    <property type="entry name" value="NADH-SPECIFIC METHYLGLYOXAL REDUCTASE-RELATED"/>
    <property type="match status" value="1"/>
</dbReference>
<dbReference type="Pfam" id="PF00248">
    <property type="entry name" value="Aldo_ket_red"/>
    <property type="match status" value="1"/>
</dbReference>
<evidence type="ECO:0000256" key="3">
    <source>
        <dbReference type="ARBA" id="ARBA00038157"/>
    </source>
</evidence>
<dbReference type="GeneID" id="19173926"/>
<dbReference type="EMBL" id="AMGY01000010">
    <property type="protein sequence ID" value="EXJ77616.1"/>
    <property type="molecule type" value="Genomic_DNA"/>
</dbReference>
<evidence type="ECO:0000313" key="6">
    <source>
        <dbReference type="Proteomes" id="UP000019478"/>
    </source>
</evidence>
<dbReference type="RefSeq" id="XP_007738126.1">
    <property type="nucleotide sequence ID" value="XM_007739936.1"/>
</dbReference>
<dbReference type="AlphaFoldDB" id="W9XKW2"/>
<proteinExistence type="inferred from homology"/>
<dbReference type="GO" id="GO:0016491">
    <property type="term" value="F:oxidoreductase activity"/>
    <property type="evidence" value="ECO:0007669"/>
    <property type="project" value="UniProtKB-KW"/>
</dbReference>
<dbReference type="InterPro" id="IPR050523">
    <property type="entry name" value="AKR_Detox_Biosynth"/>
</dbReference>
<sequence length="360" mass="40107">MGDAGIPRSLQESLDNTKVSYVQLGASGLQVSVPILGAMSIGHKDWQPWVLDDEAEVDKLLKGAYDRGLNTWDTANVYSNGVSEQLIGATIKKHNIPRKKLVLLSKVFGTVGEEPSVSHIKYPDLIKKSKDYVNQGGLSRAAIFNAVEASLERLGTSYLDLLQIHRFDKKVPVEETMKALHDLVQAGKVRYIGASSMWTYQFAKLQHAAEVHGWTKFISMQNHYSLCYREEEREMIPYCHETGVGLIPWAPLYRGLLARPLGSEATTRESTLKNSPIYSGISEADKEIIKRVQELAEKKGWKQSQVALAWIIQKGTVPIVGFSSLDRLDEAAAVRGKELSAEEIKYLEEPYQPKAVVGHT</sequence>
<dbReference type="OrthoDB" id="48988at2759"/>
<dbReference type="Proteomes" id="UP000019478">
    <property type="component" value="Unassembled WGS sequence"/>
</dbReference>
<name>W9XKW2_9EURO</name>
<feature type="domain" description="NADP-dependent oxidoreductase" evidence="4">
    <location>
        <begin position="35"/>
        <end position="349"/>
    </location>
</feature>
<dbReference type="eggNOG" id="KOG1575">
    <property type="taxonomic scope" value="Eukaryota"/>
</dbReference>
<gene>
    <name evidence="5" type="ORF">A1O3_09844</name>
</gene>
<keyword evidence="2" id="KW-0560">Oxidoreductase</keyword>
<dbReference type="HOGENOM" id="CLU_023205_2_0_1"/>
<comment type="similarity">
    <text evidence="3">Belongs to the aldo/keto reductase family. Aldo/keto reductase 2 subfamily.</text>
</comment>
<organism evidence="5 6">
    <name type="scientific">Capronia epimyces CBS 606.96</name>
    <dbReference type="NCBI Taxonomy" id="1182542"/>
    <lineage>
        <taxon>Eukaryota</taxon>
        <taxon>Fungi</taxon>
        <taxon>Dikarya</taxon>
        <taxon>Ascomycota</taxon>
        <taxon>Pezizomycotina</taxon>
        <taxon>Eurotiomycetes</taxon>
        <taxon>Chaetothyriomycetidae</taxon>
        <taxon>Chaetothyriales</taxon>
        <taxon>Herpotrichiellaceae</taxon>
        <taxon>Capronia</taxon>
    </lineage>
</organism>
<reference evidence="5 6" key="1">
    <citation type="submission" date="2013-03" db="EMBL/GenBank/DDBJ databases">
        <title>The Genome Sequence of Capronia epimyces CBS 606.96.</title>
        <authorList>
            <consortium name="The Broad Institute Genomics Platform"/>
            <person name="Cuomo C."/>
            <person name="de Hoog S."/>
            <person name="Gorbushina A."/>
            <person name="Walker B."/>
            <person name="Young S.K."/>
            <person name="Zeng Q."/>
            <person name="Gargeya S."/>
            <person name="Fitzgerald M."/>
            <person name="Haas B."/>
            <person name="Abouelleil A."/>
            <person name="Allen A.W."/>
            <person name="Alvarado L."/>
            <person name="Arachchi H.M."/>
            <person name="Berlin A.M."/>
            <person name="Chapman S.B."/>
            <person name="Gainer-Dewar J."/>
            <person name="Goldberg J."/>
            <person name="Griggs A."/>
            <person name="Gujja S."/>
            <person name="Hansen M."/>
            <person name="Howarth C."/>
            <person name="Imamovic A."/>
            <person name="Ireland A."/>
            <person name="Larimer J."/>
            <person name="McCowan C."/>
            <person name="Murphy C."/>
            <person name="Pearson M."/>
            <person name="Poon T.W."/>
            <person name="Priest M."/>
            <person name="Roberts A."/>
            <person name="Saif S."/>
            <person name="Shea T."/>
            <person name="Sisk P."/>
            <person name="Sykes S."/>
            <person name="Wortman J."/>
            <person name="Nusbaum C."/>
            <person name="Birren B."/>
        </authorList>
    </citation>
    <scope>NUCLEOTIDE SEQUENCE [LARGE SCALE GENOMIC DNA]</scope>
    <source>
        <strain evidence="5 6">CBS 606.96</strain>
    </source>
</reference>
<comment type="caution">
    <text evidence="5">The sequence shown here is derived from an EMBL/GenBank/DDBJ whole genome shotgun (WGS) entry which is preliminary data.</text>
</comment>
<dbReference type="SUPFAM" id="SSF51430">
    <property type="entry name" value="NAD(P)-linked oxidoreductase"/>
    <property type="match status" value="1"/>
</dbReference>